<keyword evidence="2" id="KW-0436">Ligase</keyword>
<reference evidence="5 6" key="1">
    <citation type="submission" date="2019-03" db="EMBL/GenBank/DDBJ databases">
        <title>Genomic Encyclopedia of Type Strains, Phase IV (KMG-IV): sequencing the most valuable type-strain genomes for metagenomic binning, comparative biology and taxonomic classification.</title>
        <authorList>
            <person name="Goeker M."/>
        </authorList>
    </citation>
    <scope>NUCLEOTIDE SEQUENCE [LARGE SCALE GENOMIC DNA]</scope>
    <source>
        <strain evidence="5 6">DSM 45765</strain>
    </source>
</reference>
<dbReference type="InterPro" id="IPR025110">
    <property type="entry name" value="AMP-bd_C"/>
</dbReference>
<proteinExistence type="inferred from homology"/>
<dbReference type="EMBL" id="SLXQ01000013">
    <property type="protein sequence ID" value="TCP46850.1"/>
    <property type="molecule type" value="Genomic_DNA"/>
</dbReference>
<sequence length="548" mass="58449">MLKAASIVPGAMEHMSELFRKLAVLQRSGVFSMARPDEGLRALRAVRQLGPVAGAVQTSARRAPRDIALHDERGELTYQQLDLKSNALARALAARGVGCGTVIAALCRDHRGLVLTMLASGKLGARLLLMNTGFGGGQLADVARREGVRALVYDEEFTQLLAEVDGTVDRYLAWVDDDSAAATTDTEKLDELIASTADRPVPIPAKPGGFVLLTSGTTGSPKGAPRPKLSGLDSAQFLDRIPLRTGMRTYVAAPLFHGTGLSIFILSLALGSQVILRRRFDPESALRLIAERRCTTLVVVPTMLQRMVDLGADVLGRYDTSSLEVVFAAGSAISPDLGNRVLDTFGEVLYNFYGSTEVACLAVATPSDWRTAPGTAGRPPVGCRLALYDDAGQPITEPNVTGRIFGGSALAFQGYTDGRNKERIDGLLSSGDVGHFDERGLLFVDGRDDEMIVSGGENVFPAEVENLIAERPDVLEAAVIGVPDPDFGQRLKAFVVPAEGAQLAAADITDEVKAKLARYKAPRDVVFLAELPRNATGKLLRNKLADSG</sequence>
<evidence type="ECO:0000256" key="1">
    <source>
        <dbReference type="ARBA" id="ARBA00006432"/>
    </source>
</evidence>
<feature type="domain" description="AMP-dependent synthetase/ligase" evidence="3">
    <location>
        <begin position="57"/>
        <end position="415"/>
    </location>
</feature>
<dbReference type="Pfam" id="PF13193">
    <property type="entry name" value="AMP-binding_C"/>
    <property type="match status" value="1"/>
</dbReference>
<accession>A0A4R2QCV4</accession>
<dbReference type="FunFam" id="3.30.300.30:FF:000008">
    <property type="entry name" value="2,3-dihydroxybenzoate-AMP ligase"/>
    <property type="match status" value="1"/>
</dbReference>
<name>A0A4R2QCV4_9PSEU</name>
<dbReference type="InterPro" id="IPR042099">
    <property type="entry name" value="ANL_N_sf"/>
</dbReference>
<dbReference type="OrthoDB" id="56621at2"/>
<dbReference type="Gene3D" id="3.30.300.30">
    <property type="match status" value="1"/>
</dbReference>
<gene>
    <name evidence="5" type="ORF">EV191_113129</name>
</gene>
<evidence type="ECO:0000313" key="6">
    <source>
        <dbReference type="Proteomes" id="UP000294911"/>
    </source>
</evidence>
<dbReference type="GO" id="GO:0031956">
    <property type="term" value="F:medium-chain fatty acid-CoA ligase activity"/>
    <property type="evidence" value="ECO:0007669"/>
    <property type="project" value="TreeGrafter"/>
</dbReference>
<dbReference type="Pfam" id="PF00501">
    <property type="entry name" value="AMP-binding"/>
    <property type="match status" value="1"/>
</dbReference>
<evidence type="ECO:0000313" key="5">
    <source>
        <dbReference type="EMBL" id="TCP46850.1"/>
    </source>
</evidence>
<dbReference type="SUPFAM" id="SSF56801">
    <property type="entry name" value="Acetyl-CoA synthetase-like"/>
    <property type="match status" value="1"/>
</dbReference>
<dbReference type="AlphaFoldDB" id="A0A4R2QCV4"/>
<dbReference type="InterPro" id="IPR045851">
    <property type="entry name" value="AMP-bd_C_sf"/>
</dbReference>
<keyword evidence="6" id="KW-1185">Reference proteome</keyword>
<dbReference type="InterPro" id="IPR020845">
    <property type="entry name" value="AMP-binding_CS"/>
</dbReference>
<dbReference type="CDD" id="cd04433">
    <property type="entry name" value="AFD_class_I"/>
    <property type="match status" value="1"/>
</dbReference>
<dbReference type="GO" id="GO:0006631">
    <property type="term" value="P:fatty acid metabolic process"/>
    <property type="evidence" value="ECO:0007669"/>
    <property type="project" value="TreeGrafter"/>
</dbReference>
<evidence type="ECO:0000256" key="2">
    <source>
        <dbReference type="ARBA" id="ARBA00022598"/>
    </source>
</evidence>
<comment type="caution">
    <text evidence="5">The sequence shown here is derived from an EMBL/GenBank/DDBJ whole genome shotgun (WGS) entry which is preliminary data.</text>
</comment>
<dbReference type="PANTHER" id="PTHR43201:SF5">
    <property type="entry name" value="MEDIUM-CHAIN ACYL-COA LIGASE ACSF2, MITOCHONDRIAL"/>
    <property type="match status" value="1"/>
</dbReference>
<protein>
    <submittedName>
        <fullName evidence="5">Fatty-acyl-CoA synthase</fullName>
    </submittedName>
</protein>
<organism evidence="5 6">
    <name type="scientific">Tamaricihabitans halophyticus</name>
    <dbReference type="NCBI Taxonomy" id="1262583"/>
    <lineage>
        <taxon>Bacteria</taxon>
        <taxon>Bacillati</taxon>
        <taxon>Actinomycetota</taxon>
        <taxon>Actinomycetes</taxon>
        <taxon>Pseudonocardiales</taxon>
        <taxon>Pseudonocardiaceae</taxon>
        <taxon>Tamaricihabitans</taxon>
    </lineage>
</organism>
<dbReference type="PANTHER" id="PTHR43201">
    <property type="entry name" value="ACYL-COA SYNTHETASE"/>
    <property type="match status" value="1"/>
</dbReference>
<dbReference type="PROSITE" id="PS00455">
    <property type="entry name" value="AMP_BINDING"/>
    <property type="match status" value="1"/>
</dbReference>
<feature type="domain" description="AMP-binding enzyme C-terminal" evidence="4">
    <location>
        <begin position="463"/>
        <end position="538"/>
    </location>
</feature>
<dbReference type="InterPro" id="IPR000873">
    <property type="entry name" value="AMP-dep_synth/lig_dom"/>
</dbReference>
<dbReference type="Proteomes" id="UP000294911">
    <property type="component" value="Unassembled WGS sequence"/>
</dbReference>
<evidence type="ECO:0000259" key="4">
    <source>
        <dbReference type="Pfam" id="PF13193"/>
    </source>
</evidence>
<evidence type="ECO:0000259" key="3">
    <source>
        <dbReference type="Pfam" id="PF00501"/>
    </source>
</evidence>
<comment type="similarity">
    <text evidence="1">Belongs to the ATP-dependent AMP-binding enzyme family.</text>
</comment>
<dbReference type="Gene3D" id="3.40.50.12780">
    <property type="entry name" value="N-terminal domain of ligase-like"/>
    <property type="match status" value="1"/>
</dbReference>